<name>A0AA42CRI3_9HYPH</name>
<dbReference type="RefSeq" id="WP_282588904.1">
    <property type="nucleotide sequence ID" value="NZ_JAMOIM010000053.1"/>
</dbReference>
<evidence type="ECO:0000256" key="2">
    <source>
        <dbReference type="SAM" id="SignalP"/>
    </source>
</evidence>
<evidence type="ECO:0000313" key="4">
    <source>
        <dbReference type="Proteomes" id="UP001165667"/>
    </source>
</evidence>
<dbReference type="PROSITE" id="PS51257">
    <property type="entry name" value="PROKAR_LIPOPROTEIN"/>
    <property type="match status" value="1"/>
</dbReference>
<organism evidence="3 4">
    <name type="scientific">Lichenifustis flavocetrariae</name>
    <dbReference type="NCBI Taxonomy" id="2949735"/>
    <lineage>
        <taxon>Bacteria</taxon>
        <taxon>Pseudomonadati</taxon>
        <taxon>Pseudomonadota</taxon>
        <taxon>Alphaproteobacteria</taxon>
        <taxon>Hyphomicrobiales</taxon>
        <taxon>Lichenihabitantaceae</taxon>
        <taxon>Lichenifustis</taxon>
    </lineage>
</organism>
<dbReference type="EMBL" id="JAMOIM010000053">
    <property type="protein sequence ID" value="MCW6512527.1"/>
    <property type="molecule type" value="Genomic_DNA"/>
</dbReference>
<comment type="caution">
    <text evidence="3">The sequence shown here is derived from an EMBL/GenBank/DDBJ whole genome shotgun (WGS) entry which is preliminary data.</text>
</comment>
<feature type="chain" id="PRO_5041356553" description="Lipoprotein" evidence="2">
    <location>
        <begin position="27"/>
        <end position="181"/>
    </location>
</feature>
<dbReference type="AlphaFoldDB" id="A0AA42CRI3"/>
<protein>
    <recommendedName>
        <fullName evidence="5">Lipoprotein</fullName>
    </recommendedName>
</protein>
<reference evidence="3" key="1">
    <citation type="submission" date="2022-05" db="EMBL/GenBank/DDBJ databases">
        <authorList>
            <person name="Pankratov T."/>
        </authorList>
    </citation>
    <scope>NUCLEOTIDE SEQUENCE</scope>
    <source>
        <strain evidence="3">BP6-180914</strain>
    </source>
</reference>
<sequence>MRRSVFFIPVVFGLAACAPVAPRSVAAVDMPVHEPLYTPNRVVPGRLEYAPDRTTFAPILTERFPYPTQAEANDAYRRLVAGTTPTRYVPASVWLFGCKPGALDAQTARVARVRGPVVHCATDFLDGNGRPFDRAAVNFAYDGAVWVMQAVDPPRSPVPWRNREGSPKDPWSWVPGRDRYE</sequence>
<evidence type="ECO:0000313" key="3">
    <source>
        <dbReference type="EMBL" id="MCW6512527.1"/>
    </source>
</evidence>
<evidence type="ECO:0000256" key="1">
    <source>
        <dbReference type="SAM" id="MobiDB-lite"/>
    </source>
</evidence>
<keyword evidence="4" id="KW-1185">Reference proteome</keyword>
<dbReference type="Proteomes" id="UP001165667">
    <property type="component" value="Unassembled WGS sequence"/>
</dbReference>
<keyword evidence="2" id="KW-0732">Signal</keyword>
<feature type="signal peptide" evidence="2">
    <location>
        <begin position="1"/>
        <end position="26"/>
    </location>
</feature>
<proteinExistence type="predicted"/>
<gene>
    <name evidence="3" type="ORF">M8523_31950</name>
</gene>
<evidence type="ECO:0008006" key="5">
    <source>
        <dbReference type="Google" id="ProtNLM"/>
    </source>
</evidence>
<feature type="region of interest" description="Disordered" evidence="1">
    <location>
        <begin position="156"/>
        <end position="181"/>
    </location>
</feature>
<accession>A0AA42CRI3</accession>